<evidence type="ECO:0000313" key="9">
    <source>
        <dbReference type="Proteomes" id="UP001367676"/>
    </source>
</evidence>
<evidence type="ECO:0000256" key="2">
    <source>
        <dbReference type="ARBA" id="ARBA00006840"/>
    </source>
</evidence>
<evidence type="ECO:0000256" key="3">
    <source>
        <dbReference type="ARBA" id="ARBA00022692"/>
    </source>
</evidence>
<organism evidence="8 9">
    <name type="scientific">Parthenolecanium corni</name>
    <dbReference type="NCBI Taxonomy" id="536013"/>
    <lineage>
        <taxon>Eukaryota</taxon>
        <taxon>Metazoa</taxon>
        <taxon>Ecdysozoa</taxon>
        <taxon>Arthropoda</taxon>
        <taxon>Hexapoda</taxon>
        <taxon>Insecta</taxon>
        <taxon>Pterygota</taxon>
        <taxon>Neoptera</taxon>
        <taxon>Paraneoptera</taxon>
        <taxon>Hemiptera</taxon>
        <taxon>Sternorrhyncha</taxon>
        <taxon>Coccoidea</taxon>
        <taxon>Coccidae</taxon>
        <taxon>Parthenolecanium</taxon>
    </lineage>
</organism>
<dbReference type="InterPro" id="IPR008952">
    <property type="entry name" value="Tetraspanin_EC2_sf"/>
</dbReference>
<dbReference type="EMBL" id="JBBCAQ010000027">
    <property type="protein sequence ID" value="KAK7586177.1"/>
    <property type="molecule type" value="Genomic_DNA"/>
</dbReference>
<feature type="transmembrane region" description="Helical" evidence="6">
    <location>
        <begin position="88"/>
        <end position="112"/>
    </location>
</feature>
<feature type="region of interest" description="Disordered" evidence="7">
    <location>
        <begin position="269"/>
        <end position="288"/>
    </location>
</feature>
<protein>
    <recommendedName>
        <fullName evidence="6">Tetraspanin</fullName>
    </recommendedName>
</protein>
<feature type="transmembrane region" description="Helical" evidence="6">
    <location>
        <begin position="20"/>
        <end position="40"/>
    </location>
</feature>
<sequence length="288" mass="31866">MVLAALQPTPGMKCIRHLLLAFNAIFAFTGVILISVGSTVKNIYNDYATFLENRFFSPSIAIIAVGCLVFVVAVFGCYGAVKLSVAAISVYCLLLATIFTMEVVVSVIAYVMGDQIKYAISRTFNQTIQDYKYDPVAANAIDSLQNELYCCGIEGPDDWAAVIDSHSATEIVLPASCCAMYEKGNCIAIKLMGCLPQLQYLIDQSSLLLSSTVIMIALMQLLGVIFARKLGRQLREQKTERDRLRYEVTENIIKGSPYEYEKPITKPEYSRLPSYSESTEVNEKPIVP</sequence>
<dbReference type="InterPro" id="IPR000301">
    <property type="entry name" value="Tetraspanin_animals"/>
</dbReference>
<accession>A0AAN9TEL2</accession>
<evidence type="ECO:0000313" key="8">
    <source>
        <dbReference type="EMBL" id="KAK7586177.1"/>
    </source>
</evidence>
<evidence type="ECO:0000256" key="1">
    <source>
        <dbReference type="ARBA" id="ARBA00004141"/>
    </source>
</evidence>
<comment type="caution">
    <text evidence="8">The sequence shown here is derived from an EMBL/GenBank/DDBJ whole genome shotgun (WGS) entry which is preliminary data.</text>
</comment>
<name>A0AAN9TEL2_9HEMI</name>
<dbReference type="AlphaFoldDB" id="A0AAN9TEL2"/>
<dbReference type="Pfam" id="PF00335">
    <property type="entry name" value="Tetraspanin"/>
    <property type="match status" value="1"/>
</dbReference>
<comment type="similarity">
    <text evidence="2 6">Belongs to the tetraspanin (TM4SF) family.</text>
</comment>
<dbReference type="PRINTS" id="PR00259">
    <property type="entry name" value="TMFOUR"/>
</dbReference>
<gene>
    <name evidence="8" type="ORF">V9T40_004053</name>
</gene>
<keyword evidence="5 6" id="KW-0472">Membrane</keyword>
<proteinExistence type="inferred from homology"/>
<dbReference type="Proteomes" id="UP001367676">
    <property type="component" value="Unassembled WGS sequence"/>
</dbReference>
<keyword evidence="4 6" id="KW-1133">Transmembrane helix</keyword>
<comment type="subcellular location">
    <subcellularLocation>
        <location evidence="1 6">Membrane</location>
        <topology evidence="1 6">Multi-pass membrane protein</topology>
    </subcellularLocation>
</comment>
<dbReference type="PANTHER" id="PTHR19282">
    <property type="entry name" value="TETRASPANIN"/>
    <property type="match status" value="1"/>
</dbReference>
<dbReference type="GO" id="GO:0005886">
    <property type="term" value="C:plasma membrane"/>
    <property type="evidence" value="ECO:0007669"/>
    <property type="project" value="TreeGrafter"/>
</dbReference>
<dbReference type="PIRSF" id="PIRSF002419">
    <property type="entry name" value="Tetraspanin"/>
    <property type="match status" value="1"/>
</dbReference>
<evidence type="ECO:0000256" key="6">
    <source>
        <dbReference type="RuleBase" id="RU361218"/>
    </source>
</evidence>
<dbReference type="Gene3D" id="1.10.1450.10">
    <property type="entry name" value="Tetraspanin"/>
    <property type="match status" value="1"/>
</dbReference>
<evidence type="ECO:0000256" key="5">
    <source>
        <dbReference type="ARBA" id="ARBA00023136"/>
    </source>
</evidence>
<keyword evidence="3 6" id="KW-0812">Transmembrane</keyword>
<feature type="transmembrane region" description="Helical" evidence="6">
    <location>
        <begin position="207"/>
        <end position="227"/>
    </location>
</feature>
<dbReference type="CDD" id="cd03127">
    <property type="entry name" value="tetraspanin_LEL"/>
    <property type="match status" value="1"/>
</dbReference>
<feature type="transmembrane region" description="Helical" evidence="6">
    <location>
        <begin position="60"/>
        <end position="81"/>
    </location>
</feature>
<dbReference type="SUPFAM" id="SSF48652">
    <property type="entry name" value="Tetraspanin"/>
    <property type="match status" value="1"/>
</dbReference>
<evidence type="ECO:0000256" key="4">
    <source>
        <dbReference type="ARBA" id="ARBA00022989"/>
    </source>
</evidence>
<keyword evidence="9" id="KW-1185">Reference proteome</keyword>
<evidence type="ECO:0000256" key="7">
    <source>
        <dbReference type="SAM" id="MobiDB-lite"/>
    </source>
</evidence>
<reference evidence="8 9" key="1">
    <citation type="submission" date="2024-03" db="EMBL/GenBank/DDBJ databases">
        <title>Adaptation during the transition from Ophiocordyceps entomopathogen to insect associate is accompanied by gene loss and intensified selection.</title>
        <authorList>
            <person name="Ward C.M."/>
            <person name="Onetto C.A."/>
            <person name="Borneman A.R."/>
        </authorList>
    </citation>
    <scope>NUCLEOTIDE SEQUENCE [LARGE SCALE GENOMIC DNA]</scope>
    <source>
        <strain evidence="8">AWRI1</strain>
        <tissue evidence="8">Single Adult Female</tissue>
    </source>
</reference>
<dbReference type="PANTHER" id="PTHR19282:SF28">
    <property type="entry name" value="TETRASPANIN"/>
    <property type="match status" value="1"/>
</dbReference>
<dbReference type="InterPro" id="IPR018499">
    <property type="entry name" value="Tetraspanin/Peripherin"/>
</dbReference>